<reference evidence="2" key="1">
    <citation type="submission" date="2012-11" db="EMBL/GenBank/DDBJ databases">
        <authorList>
            <person name="Lucero-Rivera Y.E."/>
            <person name="Tovar-Ramirez D."/>
        </authorList>
    </citation>
    <scope>NUCLEOTIDE SEQUENCE [LARGE SCALE GENOMIC DNA]</scope>
    <source>
        <strain evidence="2">Araruama</strain>
    </source>
</reference>
<accession>A0A1V1P4P2</accession>
<comment type="caution">
    <text evidence="1">The sequence shown here is derived from an EMBL/GenBank/DDBJ whole genome shotgun (WGS) entry which is preliminary data.</text>
</comment>
<dbReference type="Proteomes" id="UP000189670">
    <property type="component" value="Unassembled WGS sequence"/>
</dbReference>
<gene>
    <name evidence="1" type="ORF">OMM_09295</name>
</gene>
<name>A0A1V1P4P2_9BACT</name>
<organism evidence="1 2">
    <name type="scientific">Candidatus Magnetoglobus multicellularis str. Araruama</name>
    <dbReference type="NCBI Taxonomy" id="890399"/>
    <lineage>
        <taxon>Bacteria</taxon>
        <taxon>Pseudomonadati</taxon>
        <taxon>Thermodesulfobacteriota</taxon>
        <taxon>Desulfobacteria</taxon>
        <taxon>Desulfobacterales</taxon>
        <taxon>Desulfobacteraceae</taxon>
        <taxon>Candidatus Magnetoglobus</taxon>
    </lineage>
</organism>
<dbReference type="EMBL" id="ATBP01000559">
    <property type="protein sequence ID" value="ETR69790.1"/>
    <property type="molecule type" value="Genomic_DNA"/>
</dbReference>
<feature type="non-terminal residue" evidence="1">
    <location>
        <position position="91"/>
    </location>
</feature>
<proteinExistence type="predicted"/>
<dbReference type="AlphaFoldDB" id="A0A1V1P4P2"/>
<sequence length="91" mass="10821">MKVGSLQYGVLFKKAFCDPEIFKPFIDDFFGIDIKIDNVETEKSFHPPVGYVNCRYDLYAEDIVNKIILDVQHVRHFDHFHRFLLPLYCHI</sequence>
<evidence type="ECO:0000313" key="2">
    <source>
        <dbReference type="Proteomes" id="UP000189670"/>
    </source>
</evidence>
<evidence type="ECO:0000313" key="1">
    <source>
        <dbReference type="EMBL" id="ETR69790.1"/>
    </source>
</evidence>
<protein>
    <submittedName>
        <fullName evidence="1">Uncharacterized protein</fullName>
    </submittedName>
</protein>